<evidence type="ECO:0000313" key="1">
    <source>
        <dbReference type="EMBL" id="MBW0145103.1"/>
    </source>
</evidence>
<organism evidence="1 2">
    <name type="scientific">Sphingomicrobium clamense</name>
    <dbReference type="NCBI Taxonomy" id="2851013"/>
    <lineage>
        <taxon>Bacteria</taxon>
        <taxon>Pseudomonadati</taxon>
        <taxon>Pseudomonadota</taxon>
        <taxon>Alphaproteobacteria</taxon>
        <taxon>Sphingomonadales</taxon>
        <taxon>Sphingomonadaceae</taxon>
        <taxon>Sphingomicrobium</taxon>
    </lineage>
</organism>
<proteinExistence type="predicted"/>
<protein>
    <submittedName>
        <fullName evidence="1">Squalene/phytoene synthase family protein</fullName>
    </submittedName>
</protein>
<evidence type="ECO:0000313" key="2">
    <source>
        <dbReference type="Proteomes" id="UP000698028"/>
    </source>
</evidence>
<comment type="caution">
    <text evidence="1">The sequence shown here is derived from an EMBL/GenBank/DDBJ whole genome shotgun (WGS) entry which is preliminary data.</text>
</comment>
<dbReference type="Proteomes" id="UP000698028">
    <property type="component" value="Unassembled WGS sequence"/>
</dbReference>
<accession>A0ABS6V7R7</accession>
<gene>
    <name evidence="1" type="ORF">KTQ36_07310</name>
</gene>
<dbReference type="EMBL" id="JAHVAH010000001">
    <property type="protein sequence ID" value="MBW0145103.1"/>
    <property type="molecule type" value="Genomic_DNA"/>
</dbReference>
<sequence>MRRRSPIAEGALTPDRALALTHFPEPLRPAVEAIFRIDATLAEVVAGTTEPQVGLIRLAWWREALERLDSDEPPAEPRLEAVANHCLPRGVSGAALSEIEDGYAALLDGSGPDRIEKAGATLFFSIAQLIGDTDTQLAEAGALAMLARVRGLAETDVRDSALKNMAKLGGHRFAKPLRPLTLLARLAARDFLRTSPEPEATPGRAFAMLSHRLSGIVTRAN</sequence>
<reference evidence="1 2" key="1">
    <citation type="submission" date="2021-07" db="EMBL/GenBank/DDBJ databases">
        <title>The draft genome sequence of Sphingomicrobium sp. B8.</title>
        <authorList>
            <person name="Mu L."/>
        </authorList>
    </citation>
    <scope>NUCLEOTIDE SEQUENCE [LARGE SCALE GENOMIC DNA]</scope>
    <source>
        <strain evidence="1 2">B8</strain>
    </source>
</reference>
<dbReference type="InterPro" id="IPR002060">
    <property type="entry name" value="Squ/phyt_synthse"/>
</dbReference>
<keyword evidence="2" id="KW-1185">Reference proteome</keyword>
<name>A0ABS6V7R7_9SPHN</name>
<dbReference type="Pfam" id="PF00494">
    <property type="entry name" value="SQS_PSY"/>
    <property type="match status" value="1"/>
</dbReference>